<feature type="transmembrane region" description="Helical" evidence="1">
    <location>
        <begin position="516"/>
        <end position="536"/>
    </location>
</feature>
<keyword evidence="4" id="KW-1185">Reference proteome</keyword>
<dbReference type="GO" id="GO:0036038">
    <property type="term" value="C:MKS complex"/>
    <property type="evidence" value="ECO:0007669"/>
    <property type="project" value="InterPro"/>
</dbReference>
<dbReference type="AlphaFoldDB" id="A0A8S3YKN2"/>
<keyword evidence="2" id="KW-0732">Signal</keyword>
<evidence type="ECO:0008006" key="5">
    <source>
        <dbReference type="Google" id="ProtNLM"/>
    </source>
</evidence>
<dbReference type="GO" id="GO:0060271">
    <property type="term" value="P:cilium assembly"/>
    <property type="evidence" value="ECO:0007669"/>
    <property type="project" value="InterPro"/>
</dbReference>
<keyword evidence="1" id="KW-0812">Transmembrane</keyword>
<keyword evidence="1" id="KW-0472">Membrane</keyword>
<dbReference type="InterPro" id="IPR019170">
    <property type="entry name" value="Meckelin"/>
</dbReference>
<feature type="chain" id="PRO_5035723073" description="Meckelin" evidence="2">
    <location>
        <begin position="20"/>
        <end position="988"/>
    </location>
</feature>
<comment type="caution">
    <text evidence="3">The sequence shown here is derived from an EMBL/GenBank/DDBJ whole genome shotgun (WGS) entry which is preliminary data.</text>
</comment>
<protein>
    <recommendedName>
        <fullName evidence="5">Meckelin</fullName>
    </recommendedName>
</protein>
<feature type="signal peptide" evidence="2">
    <location>
        <begin position="1"/>
        <end position="19"/>
    </location>
</feature>
<dbReference type="OrthoDB" id="419138at2759"/>
<evidence type="ECO:0000256" key="2">
    <source>
        <dbReference type="SAM" id="SignalP"/>
    </source>
</evidence>
<feature type="transmembrane region" description="Helical" evidence="1">
    <location>
        <begin position="556"/>
        <end position="581"/>
    </location>
</feature>
<evidence type="ECO:0000313" key="3">
    <source>
        <dbReference type="EMBL" id="CAG5115590.1"/>
    </source>
</evidence>
<dbReference type="PANTHER" id="PTHR21274:SF0">
    <property type="entry name" value="MECKELIN"/>
    <property type="match status" value="1"/>
</dbReference>
<organism evidence="3 4">
    <name type="scientific">Candidula unifasciata</name>
    <dbReference type="NCBI Taxonomy" id="100452"/>
    <lineage>
        <taxon>Eukaryota</taxon>
        <taxon>Metazoa</taxon>
        <taxon>Spiralia</taxon>
        <taxon>Lophotrochozoa</taxon>
        <taxon>Mollusca</taxon>
        <taxon>Gastropoda</taxon>
        <taxon>Heterobranchia</taxon>
        <taxon>Euthyneura</taxon>
        <taxon>Panpulmonata</taxon>
        <taxon>Eupulmonata</taxon>
        <taxon>Stylommatophora</taxon>
        <taxon>Helicina</taxon>
        <taxon>Helicoidea</taxon>
        <taxon>Geomitridae</taxon>
        <taxon>Candidula</taxon>
    </lineage>
</organism>
<feature type="transmembrane region" description="Helical" evidence="1">
    <location>
        <begin position="601"/>
        <end position="621"/>
    </location>
</feature>
<dbReference type="EMBL" id="CAJHNH020000136">
    <property type="protein sequence ID" value="CAG5115590.1"/>
    <property type="molecule type" value="Genomic_DNA"/>
</dbReference>
<dbReference type="PANTHER" id="PTHR21274">
    <property type="entry name" value="MECKELIN"/>
    <property type="match status" value="1"/>
</dbReference>
<keyword evidence="1" id="KW-1133">Transmembrane helix</keyword>
<feature type="transmembrane region" description="Helical" evidence="1">
    <location>
        <begin position="930"/>
        <end position="960"/>
    </location>
</feature>
<evidence type="ECO:0000256" key="1">
    <source>
        <dbReference type="SAM" id="Phobius"/>
    </source>
</evidence>
<dbReference type="Pfam" id="PF09773">
    <property type="entry name" value="Meckelin"/>
    <property type="match status" value="1"/>
</dbReference>
<accession>A0A8S3YKN2</accession>
<proteinExistence type="predicted"/>
<evidence type="ECO:0000313" key="4">
    <source>
        <dbReference type="Proteomes" id="UP000678393"/>
    </source>
</evidence>
<reference evidence="3" key="1">
    <citation type="submission" date="2021-04" db="EMBL/GenBank/DDBJ databases">
        <authorList>
            <consortium name="Molecular Ecology Group"/>
        </authorList>
    </citation>
    <scope>NUCLEOTIDE SEQUENCE</scope>
</reference>
<dbReference type="Proteomes" id="UP000678393">
    <property type="component" value="Unassembled WGS sequence"/>
</dbReference>
<name>A0A8S3YKN2_9EUPU</name>
<feature type="transmembrane region" description="Helical" evidence="1">
    <location>
        <begin position="723"/>
        <end position="747"/>
    </location>
</feature>
<gene>
    <name evidence="3" type="ORF">CUNI_LOCUS1148</name>
</gene>
<feature type="transmembrane region" description="Helical" evidence="1">
    <location>
        <begin position="679"/>
        <end position="697"/>
    </location>
</feature>
<sequence length="988" mass="110375">MALVYMFLVSSGLLMVVHCQNQDSVIAFQTISSCKNGSNPSDIVEYFNAATLSCVKCGANFTVQQKSADGLACVCKEGYRYVSNFGGSQVMCERCPGAVSDDGWECVSCAASANSTSTGQCSVCPSDAVSALRQLNGNYVSGTSPPEVTCLTCNASTQPNAKGDRCERCSVTLSIRNATCSCTSTESKAKGICFSTSSTGGEAPVLPPDSPSLYAIPLVNGNTFQGSDYLIQNVRGDYALCRTYKSVTACQSLANMCVLFWYRGMDTAAATNPTPCSLFQQISGPDFVSLKPPIIVTVDADNEIVNDELKTQWTVDPIMRFPFRVGQFSLEGEFEGYKDITGGLLQLCKAEDNVLDAAYNFGTYYSQSCSISATSLRDPAKYPLKFFEVYLEYTGASGSKNIYRIPVKILNFIDSRGTRVNQQTLRDWKLTRRFFLVDSLSTRSGSDKDAAYVRYAKNIKLVVQLQEGSADGHINIPYFEIEYDDVSKDLALSGTKVQVSFSVSYSMSQSTYVRNFQIATGTLSSLSVLYAGYRTYVWSKRAGRLTIDFPTLINFIFYLCGALSNCFFVIVFGVAFYFFIFYKRQNIYFLAHPEGQAFEEWLALFGAAFALKALALLHMIVMQSSADIFLIDWERPAGQSELIGDSEKQPVKKVGGSVSIWRTYFVANEWNEIQTKRKINRVFQIFAVLFFLVVVGFEDTTTKDPDGTVNKGPDVYMSAQSPVYRMALASLVYLLVAVVQAIFFVFVYERFISDDIREFVDLCSMSNVSVFIMAHAEFGYYIHGRSVHGRSDVNLKEMFEMLSREEKDLVGQRGLVPNTEQQTFSMALPKRLRQKYETVYMPVQLETASAASRGGPGRGREKSIEAYGILNKFLCAFIDHSLRDIDYVVKERSFIEKILDTEFLELTDKGIFYNDNGHSFDNVLFYGNEFMLIIFDTLLFCIVDLIFMDYVLAGVVTYIITQVICWIRDMTGRKNLVKKTLVDERFLI</sequence>